<protein>
    <recommendedName>
        <fullName evidence="16">CCT-beta</fullName>
    </recommendedName>
</protein>
<dbReference type="Pfam" id="PF13832">
    <property type="entry name" value="zf-HC5HC2H_2"/>
    <property type="match status" value="1"/>
</dbReference>
<feature type="domain" description="PHD-type" evidence="13">
    <location>
        <begin position="861"/>
        <end position="978"/>
    </location>
</feature>
<dbReference type="Gene3D" id="3.40.50.300">
    <property type="entry name" value="P-loop containing nucleotide triphosphate hydrolases"/>
    <property type="match status" value="1"/>
</dbReference>
<evidence type="ECO:0000256" key="6">
    <source>
        <dbReference type="ARBA" id="ARBA00022833"/>
    </source>
</evidence>
<evidence type="ECO:0000256" key="3">
    <source>
        <dbReference type="ARBA" id="ARBA00022741"/>
    </source>
</evidence>
<dbReference type="InterPro" id="IPR034732">
    <property type="entry name" value="EPHD"/>
</dbReference>
<dbReference type="SUPFAM" id="SSF57903">
    <property type="entry name" value="FYVE/PHD zinc finger"/>
    <property type="match status" value="1"/>
</dbReference>
<dbReference type="PANTHER" id="PTHR45623">
    <property type="entry name" value="CHROMODOMAIN-HELICASE-DNA-BINDING PROTEIN 3-RELATED-RELATED"/>
    <property type="match status" value="1"/>
</dbReference>
<dbReference type="Gene3D" id="3.50.7.10">
    <property type="entry name" value="GroEL"/>
    <property type="match status" value="1"/>
</dbReference>
<dbReference type="GO" id="GO:0005524">
    <property type="term" value="F:ATP binding"/>
    <property type="evidence" value="ECO:0007669"/>
    <property type="project" value="UniProtKB-KW"/>
</dbReference>
<dbReference type="FunFam" id="3.30.260.10:FF:000025">
    <property type="entry name" value="Chaperonin containing TCP1 subunit 2"/>
    <property type="match status" value="1"/>
</dbReference>
<dbReference type="GO" id="GO:0005634">
    <property type="term" value="C:nucleus"/>
    <property type="evidence" value="ECO:0007669"/>
    <property type="project" value="TreeGrafter"/>
</dbReference>
<evidence type="ECO:0000256" key="5">
    <source>
        <dbReference type="ARBA" id="ARBA00022801"/>
    </source>
</evidence>
<dbReference type="PROSITE" id="PS51194">
    <property type="entry name" value="HELICASE_CTER"/>
    <property type="match status" value="1"/>
</dbReference>
<evidence type="ECO:0000259" key="13">
    <source>
        <dbReference type="PROSITE" id="PS51805"/>
    </source>
</evidence>
<organism evidence="14 15">
    <name type="scientific">Aphanomyces astaci</name>
    <name type="common">Crayfish plague agent</name>
    <dbReference type="NCBI Taxonomy" id="112090"/>
    <lineage>
        <taxon>Eukaryota</taxon>
        <taxon>Sar</taxon>
        <taxon>Stramenopiles</taxon>
        <taxon>Oomycota</taxon>
        <taxon>Saprolegniomycetes</taxon>
        <taxon>Saprolegniales</taxon>
        <taxon>Verrucalvaceae</taxon>
        <taxon>Aphanomyces</taxon>
    </lineage>
</organism>
<proteinExistence type="inferred from homology"/>
<evidence type="ECO:0000256" key="2">
    <source>
        <dbReference type="ARBA" id="ARBA00022723"/>
    </source>
</evidence>
<keyword evidence="4" id="KW-0863">Zinc-finger</keyword>
<dbReference type="InterPro" id="IPR001650">
    <property type="entry name" value="Helicase_C-like"/>
</dbReference>
<dbReference type="PROSITE" id="PS00751">
    <property type="entry name" value="TCP1_2"/>
    <property type="match status" value="1"/>
</dbReference>
<dbReference type="Gene3D" id="3.30.260.10">
    <property type="entry name" value="TCP-1-like chaperonin intermediate domain"/>
    <property type="match status" value="1"/>
</dbReference>
<dbReference type="InterPro" id="IPR002423">
    <property type="entry name" value="Cpn60/GroEL/TCP-1"/>
</dbReference>
<keyword evidence="2" id="KW-0479">Metal-binding</keyword>
<comment type="caution">
    <text evidence="14">The sequence shown here is derived from an EMBL/GenBank/DDBJ whole genome shotgun (WGS) entry which is preliminary data.</text>
</comment>
<dbReference type="Pfam" id="PF00118">
    <property type="entry name" value="Cpn60_TCP1"/>
    <property type="match status" value="1"/>
</dbReference>
<dbReference type="GO" id="GO:0140662">
    <property type="term" value="F:ATP-dependent protein folding chaperone"/>
    <property type="evidence" value="ECO:0007669"/>
    <property type="project" value="InterPro"/>
</dbReference>
<dbReference type="CDD" id="cd15571">
    <property type="entry name" value="ePHD"/>
    <property type="match status" value="1"/>
</dbReference>
<dbReference type="GO" id="GO:0000785">
    <property type="term" value="C:chromatin"/>
    <property type="evidence" value="ECO:0007669"/>
    <property type="project" value="TreeGrafter"/>
</dbReference>
<feature type="region of interest" description="Disordered" evidence="11">
    <location>
        <begin position="763"/>
        <end position="825"/>
    </location>
</feature>
<dbReference type="VEuPathDB" id="FungiDB:H257_00981"/>
<dbReference type="CDD" id="cd18793">
    <property type="entry name" value="SF2_C_SNF"/>
    <property type="match status" value="1"/>
</dbReference>
<dbReference type="SUPFAM" id="SSF48592">
    <property type="entry name" value="GroEL equatorial domain-like"/>
    <property type="match status" value="1"/>
</dbReference>
<dbReference type="GO" id="GO:0042393">
    <property type="term" value="F:histone binding"/>
    <property type="evidence" value="ECO:0007669"/>
    <property type="project" value="TreeGrafter"/>
</dbReference>
<sequence length="988" mass="110543">MDKILQSVGGPDKSISVTNDGATILKSVYIDNAAAKVLVDIAKTQDEEVGDGTTSVAVLCGELLREAEKLIEQRIHPQTIIEGWRIALSTAHKALEKSARDHSQDPIKFREDLLNIARTTLSSKLMAESKDHFAELAVDAVLRLKGSNNLDHIQIIKKQGGSLKNSYLEEGYILDKHIGVGQPKRIVNAKILIANTGMDTDKIKIYGARVKVDSMEKVASIEDAEKLKMRQKVEKIADFGINCFVNRQLIYNYPEQVRLSPHTNSLAIFERNRSFLNQGSSVAVANLMNVEMELRKCCNHPFLIRGVEQKELAAVYDEADRSRVLIQASGKLVLLEKMLVKFKAEGKKVLVFSQFKIMLDILEDLFHARQYSFERLDGSLLGNARQAAIDRFNDPKSDTFVFLLSTRAGGVGINLIAASIVVLYDSDWNPQNDLQAIARCHRIGQTQAVRIFRLVTKKTYEAQMFEIASKKLGMHHAVFETGGVRKDFDGNDDSNMMSLMSLDKDKVEMMIRYGAYAIMNSDEEDPENAKINELDIDQLLSSSRTIRYDPTGAKTEESSGAALSFSKASFTAETSDATIDFEDAQFWDKVLGPKTIQLLTTQVENGSLLQATLPDIKAFLTSLRELARQLVKHRQKGEKNPEADQILSILIELKVRGPVNKQVNVKTIATDWLEVIERPKRRRNQEVESELMYHPFLDDTGGDGIGGIGGMGSKKGKKKQKTSGLKFRSSADPTSAILVTIATTEGGNFRVVRVHSDKKEVNRHVHVDAEEADNASDEDALFSDEDEYDDKPQYSRSKDNHHLVKKKQTAKGPSRRSNMPKPLETVDGVPVDELWCRVCYSDQGFDDDPIVQCEKCKCSVHKKCLMCPLEIKETAFKETVDKEWVHVVCALWSRGVEFEDIERMKGLKNVLATMDGMEDAAKTAPCALCADASGSKVKCCRNGCDVHFHALCGRQTFGVYDMYMNDAGNLRSFCKEHRPKFRPRLQNS</sequence>
<keyword evidence="7 10" id="KW-0067">ATP-binding</keyword>
<evidence type="ECO:0000313" key="14">
    <source>
        <dbReference type="EMBL" id="RHY72972.1"/>
    </source>
</evidence>
<dbReference type="SUPFAM" id="SSF52540">
    <property type="entry name" value="P-loop containing nucleoside triphosphate hydrolases"/>
    <property type="match status" value="1"/>
</dbReference>
<dbReference type="Proteomes" id="UP000266643">
    <property type="component" value="Unassembled WGS sequence"/>
</dbReference>
<dbReference type="PROSITE" id="PS51805">
    <property type="entry name" value="EPHD"/>
    <property type="match status" value="1"/>
</dbReference>
<dbReference type="InterPro" id="IPR049730">
    <property type="entry name" value="SNF2/RAD54-like_C"/>
</dbReference>
<dbReference type="GO" id="GO:0016887">
    <property type="term" value="F:ATP hydrolysis activity"/>
    <property type="evidence" value="ECO:0007669"/>
    <property type="project" value="InterPro"/>
</dbReference>
<dbReference type="InterPro" id="IPR027410">
    <property type="entry name" value="TCP-1-like_intermed_sf"/>
</dbReference>
<dbReference type="InterPro" id="IPR001965">
    <property type="entry name" value="Znf_PHD"/>
</dbReference>
<accession>A0A397E453</accession>
<dbReference type="InterPro" id="IPR027413">
    <property type="entry name" value="GROEL-like_equatorial_sf"/>
</dbReference>
<dbReference type="InterPro" id="IPR011011">
    <property type="entry name" value="Znf_FYVE_PHD"/>
</dbReference>
<evidence type="ECO:0000256" key="1">
    <source>
        <dbReference type="ARBA" id="ARBA00008020"/>
    </source>
</evidence>
<evidence type="ECO:0000256" key="11">
    <source>
        <dbReference type="SAM" id="MobiDB-lite"/>
    </source>
</evidence>
<dbReference type="GO" id="GO:0008270">
    <property type="term" value="F:zinc ion binding"/>
    <property type="evidence" value="ECO:0007669"/>
    <property type="project" value="UniProtKB-KW"/>
</dbReference>
<dbReference type="GO" id="GO:0140658">
    <property type="term" value="F:ATP-dependent chromatin remodeler activity"/>
    <property type="evidence" value="ECO:0007669"/>
    <property type="project" value="TreeGrafter"/>
</dbReference>
<feature type="region of interest" description="Disordered" evidence="11">
    <location>
        <begin position="709"/>
        <end position="729"/>
    </location>
</feature>
<dbReference type="InterPro" id="IPR002194">
    <property type="entry name" value="Chaperonin_TCP-1_CS"/>
</dbReference>
<dbReference type="Gene3D" id="3.30.40.10">
    <property type="entry name" value="Zinc/RING finger domain, C3HC4 (zinc finger)"/>
    <property type="match status" value="1"/>
</dbReference>
<dbReference type="VEuPathDB" id="FungiDB:H257_03213"/>
<keyword evidence="6" id="KW-0862">Zinc</keyword>
<reference evidence="14 15" key="1">
    <citation type="submission" date="2018-08" db="EMBL/GenBank/DDBJ databases">
        <title>Aphanomyces genome sequencing and annotation.</title>
        <authorList>
            <person name="Minardi D."/>
            <person name="Oidtmann B."/>
            <person name="Van Der Giezen M."/>
            <person name="Studholme D.J."/>
        </authorList>
    </citation>
    <scope>NUCLEOTIDE SEQUENCE [LARGE SCALE GENOMIC DNA]</scope>
    <source>
        <strain evidence="14 15">D2</strain>
    </source>
</reference>
<dbReference type="PROSITE" id="PS00995">
    <property type="entry name" value="TCP1_3"/>
    <property type="match status" value="1"/>
</dbReference>
<keyword evidence="5" id="KW-0378">Hydrolase</keyword>
<comment type="similarity">
    <text evidence="1 10">Belongs to the TCP-1 chaperonin family.</text>
</comment>
<evidence type="ECO:0000259" key="12">
    <source>
        <dbReference type="PROSITE" id="PS51194"/>
    </source>
</evidence>
<dbReference type="InterPro" id="IPR027409">
    <property type="entry name" value="GroEL-like_apical_dom_sf"/>
</dbReference>
<evidence type="ECO:0000256" key="7">
    <source>
        <dbReference type="ARBA" id="ARBA00022840"/>
    </source>
</evidence>
<dbReference type="AlphaFoldDB" id="A0A397E453"/>
<dbReference type="Pfam" id="PF00271">
    <property type="entry name" value="Helicase_C"/>
    <property type="match status" value="1"/>
</dbReference>
<dbReference type="GO" id="GO:0003682">
    <property type="term" value="F:chromatin binding"/>
    <property type="evidence" value="ECO:0007669"/>
    <property type="project" value="TreeGrafter"/>
</dbReference>
<evidence type="ECO:0000256" key="8">
    <source>
        <dbReference type="ARBA" id="ARBA00023186"/>
    </source>
</evidence>
<dbReference type="SMART" id="SM00490">
    <property type="entry name" value="HELICc"/>
    <property type="match status" value="1"/>
</dbReference>
<dbReference type="SUPFAM" id="SSF54849">
    <property type="entry name" value="GroEL-intermediate domain like"/>
    <property type="match status" value="1"/>
</dbReference>
<dbReference type="PRINTS" id="PR00304">
    <property type="entry name" value="TCOMPLEXTCP1"/>
</dbReference>
<dbReference type="GO" id="GO:0003677">
    <property type="term" value="F:DNA binding"/>
    <property type="evidence" value="ECO:0007669"/>
    <property type="project" value="TreeGrafter"/>
</dbReference>
<dbReference type="Gene3D" id="1.10.560.10">
    <property type="entry name" value="GroEL-like equatorial domain"/>
    <property type="match status" value="1"/>
</dbReference>
<feature type="compositionally biased region" description="Acidic residues" evidence="11">
    <location>
        <begin position="770"/>
        <end position="789"/>
    </location>
</feature>
<dbReference type="SMART" id="SM00249">
    <property type="entry name" value="PHD"/>
    <property type="match status" value="2"/>
</dbReference>
<feature type="domain" description="Helicase C-terminal" evidence="12">
    <location>
        <begin position="334"/>
        <end position="485"/>
    </location>
</feature>
<name>A0A397E453_APHAT</name>
<dbReference type="PANTHER" id="PTHR45623:SF11">
    <property type="entry name" value="KISMET, ISOFORM C"/>
    <property type="match status" value="1"/>
</dbReference>
<dbReference type="InterPro" id="IPR017998">
    <property type="entry name" value="Chaperone_TCP-1"/>
</dbReference>
<keyword evidence="8 10" id="KW-0143">Chaperone</keyword>
<evidence type="ECO:0000256" key="4">
    <source>
        <dbReference type="ARBA" id="ARBA00022771"/>
    </source>
</evidence>
<evidence type="ECO:0000256" key="9">
    <source>
        <dbReference type="ARBA" id="ARBA00023242"/>
    </source>
</evidence>
<feature type="compositionally biased region" description="Basic and acidic residues" evidence="11">
    <location>
        <begin position="790"/>
        <end position="802"/>
    </location>
</feature>
<dbReference type="SUPFAM" id="SSF52029">
    <property type="entry name" value="GroEL apical domain-like"/>
    <property type="match status" value="1"/>
</dbReference>
<dbReference type="InterPro" id="IPR013083">
    <property type="entry name" value="Znf_RING/FYVE/PHD"/>
</dbReference>
<dbReference type="InterPro" id="IPR027417">
    <property type="entry name" value="P-loop_NTPase"/>
</dbReference>
<gene>
    <name evidence="14" type="ORF">DYB30_006055</name>
</gene>
<evidence type="ECO:0008006" key="16">
    <source>
        <dbReference type="Google" id="ProtNLM"/>
    </source>
</evidence>
<evidence type="ECO:0000256" key="10">
    <source>
        <dbReference type="RuleBase" id="RU004187"/>
    </source>
</evidence>
<keyword evidence="3 10" id="KW-0547">Nucleotide-binding</keyword>
<evidence type="ECO:0000313" key="15">
    <source>
        <dbReference type="Proteomes" id="UP000266643"/>
    </source>
</evidence>
<keyword evidence="9" id="KW-0539">Nucleus</keyword>
<dbReference type="GO" id="GO:0051082">
    <property type="term" value="F:unfolded protein binding"/>
    <property type="evidence" value="ECO:0007669"/>
    <property type="project" value="InterPro"/>
</dbReference>
<dbReference type="EMBL" id="QUTD01003403">
    <property type="protein sequence ID" value="RHY72972.1"/>
    <property type="molecule type" value="Genomic_DNA"/>
</dbReference>